<proteinExistence type="predicted"/>
<feature type="compositionally biased region" description="Low complexity" evidence="1">
    <location>
        <begin position="175"/>
        <end position="192"/>
    </location>
</feature>
<dbReference type="EMBL" id="NBCO01000139">
    <property type="protein sequence ID" value="ORC80898.1"/>
    <property type="molecule type" value="Genomic_DNA"/>
</dbReference>
<evidence type="ECO:0000313" key="3">
    <source>
        <dbReference type="EMBL" id="ORC80898.1"/>
    </source>
</evidence>
<name>A0A1X0NDI2_9TRYP</name>
<dbReference type="GeneID" id="39991662"/>
<dbReference type="Gene3D" id="2.60.120.1540">
    <property type="match status" value="1"/>
</dbReference>
<dbReference type="Proteomes" id="UP000192257">
    <property type="component" value="Unassembled WGS sequence"/>
</dbReference>
<feature type="chain" id="PRO_5012868663" evidence="2">
    <location>
        <begin position="25"/>
        <end position="330"/>
    </location>
</feature>
<accession>A0A1X0NDI2</accession>
<organism evidence="3 4">
    <name type="scientific">Trypanosoma theileri</name>
    <dbReference type="NCBI Taxonomy" id="67003"/>
    <lineage>
        <taxon>Eukaryota</taxon>
        <taxon>Discoba</taxon>
        <taxon>Euglenozoa</taxon>
        <taxon>Kinetoplastea</taxon>
        <taxon>Metakinetoplastina</taxon>
        <taxon>Trypanosomatida</taxon>
        <taxon>Trypanosomatidae</taxon>
        <taxon>Trypanosoma</taxon>
    </lineage>
</organism>
<dbReference type="VEuPathDB" id="TriTrypDB:TM35_001391000"/>
<evidence type="ECO:0000313" key="4">
    <source>
        <dbReference type="Proteomes" id="UP000192257"/>
    </source>
</evidence>
<sequence length="330" mass="33509">MVMMRYVLCILAVLLSCACVHVLAEEVPAADLSDQVPDTESETKICLQGTPDAQSQCTEDTTECAELPEGKPCQKKEEAPPAKVPEVPKEVVPEKKVPPAPPKKPEVPPVKVPEVPKEVVPEKRVPAPSQNHEVPPAAAHEVQSHHGDNGIPGPRDGIAETGDAALRGQDGETVSSGSSAGASGTAAKPAPGDSAKPRADPTEADGGGEVQNEGDGNNAGGGSAATQGSEAPQNSSSSPNNTTTGSDGAGDTETTESGTPSAGSESTSNQEEVAGNADTTTTTTTTTTTLPPELTNNKKGDADSSSSISSSVWVRVPLLIVVTLACILVC</sequence>
<feature type="compositionally biased region" description="Basic and acidic residues" evidence="1">
    <location>
        <begin position="114"/>
        <end position="125"/>
    </location>
</feature>
<protein>
    <submittedName>
        <fullName evidence="3">Elastic titin</fullName>
    </submittedName>
</protein>
<dbReference type="RefSeq" id="XP_028876821.1">
    <property type="nucleotide sequence ID" value="XM_029031882.1"/>
</dbReference>
<evidence type="ECO:0000256" key="2">
    <source>
        <dbReference type="SAM" id="SignalP"/>
    </source>
</evidence>
<keyword evidence="2" id="KW-0732">Signal</keyword>
<feature type="compositionally biased region" description="Low complexity" evidence="1">
    <location>
        <begin position="224"/>
        <end position="246"/>
    </location>
</feature>
<comment type="caution">
    <text evidence="3">The sequence shown here is derived from an EMBL/GenBank/DDBJ whole genome shotgun (WGS) entry which is preliminary data.</text>
</comment>
<feature type="compositionally biased region" description="Polar residues" evidence="1">
    <location>
        <begin position="255"/>
        <end position="271"/>
    </location>
</feature>
<dbReference type="OrthoDB" id="6359008at2759"/>
<feature type="compositionally biased region" description="Basic and acidic residues" evidence="1">
    <location>
        <begin position="68"/>
        <end position="97"/>
    </location>
</feature>
<dbReference type="STRING" id="67003.A0A1X0NDI2"/>
<dbReference type="Pfam" id="PF02818">
    <property type="entry name" value="PPAK"/>
    <property type="match status" value="1"/>
</dbReference>
<feature type="signal peptide" evidence="2">
    <location>
        <begin position="1"/>
        <end position="24"/>
    </location>
</feature>
<reference evidence="3 4" key="1">
    <citation type="submission" date="2017-03" db="EMBL/GenBank/DDBJ databases">
        <title>An alternative strategy for trypanosome survival in the mammalian bloodstream revealed through genome and transcriptome analysis of the ubiquitous bovine parasite Trypanosoma (Megatrypanum) theileri.</title>
        <authorList>
            <person name="Kelly S."/>
            <person name="Ivens A."/>
            <person name="Mott A."/>
            <person name="O'Neill E."/>
            <person name="Emms D."/>
            <person name="Macleod O."/>
            <person name="Voorheis P."/>
            <person name="Matthews J."/>
            <person name="Matthews K."/>
            <person name="Carrington M."/>
        </authorList>
    </citation>
    <scope>NUCLEOTIDE SEQUENCE [LARGE SCALE GENOMIC DNA]</scope>
    <source>
        <strain evidence="3">Edinburgh</strain>
    </source>
</reference>
<keyword evidence="4" id="KW-1185">Reference proteome</keyword>
<evidence type="ECO:0000256" key="1">
    <source>
        <dbReference type="SAM" id="MobiDB-lite"/>
    </source>
</evidence>
<dbReference type="PROSITE" id="PS51257">
    <property type="entry name" value="PROKAR_LIPOPROTEIN"/>
    <property type="match status" value="1"/>
</dbReference>
<feature type="compositionally biased region" description="Pro residues" evidence="1">
    <location>
        <begin position="98"/>
        <end position="111"/>
    </location>
</feature>
<gene>
    <name evidence="3" type="ORF">TM35_001391000</name>
</gene>
<dbReference type="AlphaFoldDB" id="A0A1X0NDI2"/>
<feature type="region of interest" description="Disordered" evidence="1">
    <location>
        <begin position="68"/>
        <end position="309"/>
    </location>
</feature>
<feature type="compositionally biased region" description="Low complexity" evidence="1">
    <location>
        <begin position="279"/>
        <end position="289"/>
    </location>
</feature>
<dbReference type="InterPro" id="IPR004168">
    <property type="entry name" value="PPAK_motif"/>
</dbReference>